<accession>A0A327NQZ7</accession>
<sequence length="289" mass="31672">MKTPTYFRIDVFVTQCMLFLLASSSLYAQSWQNGRYMKQAINETMVKAVLAEQSTSAGFANGICFLGAILKKGHEVGWTTTLMGDQEYIFIGGGDQDATDVDISVSNTPGTLLAKDTQSDKTPIVQFTPTRTGQYTIKLKLYSGDNDSFCCMAILKEGGNRVPAGNLDNVVGKIINYGARANEQKGGAKFHDLTNQWCMYGAILDEGSKTEIENLNLGYQNHAFLAAGDQNSEDLDLYLLRNETEIKKDTDSDSVPNVVSETYGSNYGLKVKNHASSGKTFAMFCILTM</sequence>
<dbReference type="Proteomes" id="UP000249016">
    <property type="component" value="Unassembled WGS sequence"/>
</dbReference>
<evidence type="ECO:0000313" key="2">
    <source>
        <dbReference type="Proteomes" id="UP000249016"/>
    </source>
</evidence>
<protein>
    <submittedName>
        <fullName evidence="1">Uncharacterized protein</fullName>
    </submittedName>
</protein>
<gene>
    <name evidence="1" type="ORF">HMF3257_32385</name>
</gene>
<organism evidence="1 2">
    <name type="scientific">Spirosoma telluris</name>
    <dbReference type="NCBI Taxonomy" id="2183553"/>
    <lineage>
        <taxon>Bacteria</taxon>
        <taxon>Pseudomonadati</taxon>
        <taxon>Bacteroidota</taxon>
        <taxon>Cytophagia</taxon>
        <taxon>Cytophagales</taxon>
        <taxon>Cytophagaceae</taxon>
        <taxon>Spirosoma</taxon>
    </lineage>
</organism>
<comment type="caution">
    <text evidence="1">The sequence shown here is derived from an EMBL/GenBank/DDBJ whole genome shotgun (WGS) entry which is preliminary data.</text>
</comment>
<name>A0A327NQZ7_9BACT</name>
<evidence type="ECO:0000313" key="1">
    <source>
        <dbReference type="EMBL" id="RAI77667.1"/>
    </source>
</evidence>
<dbReference type="OrthoDB" id="1092590at2"/>
<reference evidence="1 2" key="1">
    <citation type="submission" date="2018-06" db="EMBL/GenBank/DDBJ databases">
        <title>Spirosoma sp. HMF3257 Genome sequencing and assembly.</title>
        <authorList>
            <person name="Kang H."/>
            <person name="Cha I."/>
            <person name="Kim H."/>
            <person name="Kang J."/>
            <person name="Joh K."/>
        </authorList>
    </citation>
    <scope>NUCLEOTIDE SEQUENCE [LARGE SCALE GENOMIC DNA]</scope>
    <source>
        <strain evidence="1 2">HMF3257</strain>
    </source>
</reference>
<keyword evidence="2" id="KW-1185">Reference proteome</keyword>
<dbReference type="RefSeq" id="WP_111348539.1">
    <property type="nucleotide sequence ID" value="NZ_QLII01000001.1"/>
</dbReference>
<dbReference type="AlphaFoldDB" id="A0A327NQZ7"/>
<proteinExistence type="predicted"/>
<dbReference type="EMBL" id="QLII01000001">
    <property type="protein sequence ID" value="RAI77667.1"/>
    <property type="molecule type" value="Genomic_DNA"/>
</dbReference>